<evidence type="ECO:0000256" key="5">
    <source>
        <dbReference type="ARBA" id="ARBA00022617"/>
    </source>
</evidence>
<feature type="transmembrane region" description="Helical" evidence="13">
    <location>
        <begin position="96"/>
        <end position="118"/>
    </location>
</feature>
<dbReference type="Pfam" id="PF01292">
    <property type="entry name" value="Ni_hydr_CYTB"/>
    <property type="match status" value="1"/>
</dbReference>
<comment type="similarity">
    <text evidence="12">Belongs to the cytochrome b561 family.</text>
</comment>
<dbReference type="AlphaFoldDB" id="A0A420K998"/>
<dbReference type="PANTHER" id="PTHR30529:SF1">
    <property type="entry name" value="CYTOCHROME B561 HOMOLOG 2"/>
    <property type="match status" value="1"/>
</dbReference>
<gene>
    <name evidence="15" type="ORF">CE154_015615</name>
</gene>
<feature type="domain" description="Cytochrome b561 bacterial/Ni-hydrogenase" evidence="14">
    <location>
        <begin position="11"/>
        <end position="178"/>
    </location>
</feature>
<feature type="transmembrane region" description="Helical" evidence="13">
    <location>
        <begin position="147"/>
        <end position="170"/>
    </location>
</feature>
<keyword evidence="5" id="KW-0349">Heme</keyword>
<dbReference type="InterPro" id="IPR011577">
    <property type="entry name" value="Cyt_b561_bac/Ni-Hgenase"/>
</dbReference>
<dbReference type="GO" id="GO:0005886">
    <property type="term" value="C:plasma membrane"/>
    <property type="evidence" value="ECO:0007669"/>
    <property type="project" value="UniProtKB-SubCell"/>
</dbReference>
<name>A0A420K998_9BURK</name>
<dbReference type="Proteomes" id="UP000216225">
    <property type="component" value="Unassembled WGS sequence"/>
</dbReference>
<dbReference type="GO" id="GO:0046872">
    <property type="term" value="F:metal ion binding"/>
    <property type="evidence" value="ECO:0007669"/>
    <property type="project" value="UniProtKB-KW"/>
</dbReference>
<dbReference type="GO" id="GO:0022904">
    <property type="term" value="P:respiratory electron transport chain"/>
    <property type="evidence" value="ECO:0007669"/>
    <property type="project" value="InterPro"/>
</dbReference>
<comment type="subcellular location">
    <subcellularLocation>
        <location evidence="2">Cell membrane</location>
        <topology evidence="2">Multi-pass membrane protein</topology>
    </subcellularLocation>
</comment>
<feature type="transmembrane region" description="Helical" evidence="13">
    <location>
        <begin position="57"/>
        <end position="75"/>
    </location>
</feature>
<evidence type="ECO:0000256" key="4">
    <source>
        <dbReference type="ARBA" id="ARBA00022475"/>
    </source>
</evidence>
<sequence>MEQAMAHTTGYDRFSVWLHWLMAVLLLAEIALGLWMLGLPKGGGGLRAYWFNVHKSVGMLLGLLLLVRLAWMAVRPRVPAVPMAAAMRLLARAGHGLLYALMLLMPLSGFLGSVFSGYPIRFFGMQLPQLAQRWEPAKELLAGVHQWAAYALIALTALHVLAFLHHQFILKDGLILRMR</sequence>
<evidence type="ECO:0000256" key="6">
    <source>
        <dbReference type="ARBA" id="ARBA00022692"/>
    </source>
</evidence>
<evidence type="ECO:0000256" key="2">
    <source>
        <dbReference type="ARBA" id="ARBA00004651"/>
    </source>
</evidence>
<keyword evidence="11 13" id="KW-0472">Membrane</keyword>
<keyword evidence="10" id="KW-0408">Iron</keyword>
<evidence type="ECO:0000256" key="10">
    <source>
        <dbReference type="ARBA" id="ARBA00023004"/>
    </source>
</evidence>
<dbReference type="Gene3D" id="1.20.950.20">
    <property type="entry name" value="Transmembrane di-heme cytochromes, Chain C"/>
    <property type="match status" value="1"/>
</dbReference>
<proteinExistence type="inferred from homology"/>
<keyword evidence="9 13" id="KW-1133">Transmembrane helix</keyword>
<dbReference type="PANTHER" id="PTHR30529">
    <property type="entry name" value="CYTOCHROME B561"/>
    <property type="match status" value="1"/>
</dbReference>
<keyword evidence="4" id="KW-1003">Cell membrane</keyword>
<evidence type="ECO:0000256" key="11">
    <source>
        <dbReference type="ARBA" id="ARBA00023136"/>
    </source>
</evidence>
<keyword evidence="6 13" id="KW-0812">Transmembrane</keyword>
<reference evidence="15 16" key="1">
    <citation type="submission" date="2018-09" db="EMBL/GenBank/DDBJ databases">
        <title>Genome comparison of Alicycliphilus sp. BQ1, a polyurethanolytic bacterium, with its closest phylogenetic relatives Alicycliphilus denitrificans BC and K601, unable to attack polyurethane.</title>
        <authorList>
            <person name="Loza-Tavera H."/>
            <person name="Lozano L."/>
            <person name="Cevallos M."/>
            <person name="Maya-Lucas O."/>
            <person name="Garcia-Mena J."/>
            <person name="Hernandez J."/>
        </authorList>
    </citation>
    <scope>NUCLEOTIDE SEQUENCE [LARGE SCALE GENOMIC DNA]</scope>
    <source>
        <strain evidence="15 16">BQ1</strain>
    </source>
</reference>
<dbReference type="GO" id="GO:0020037">
    <property type="term" value="F:heme binding"/>
    <property type="evidence" value="ECO:0007669"/>
    <property type="project" value="TreeGrafter"/>
</dbReference>
<evidence type="ECO:0000256" key="9">
    <source>
        <dbReference type="ARBA" id="ARBA00022989"/>
    </source>
</evidence>
<accession>A0A420K998</accession>
<dbReference type="InterPro" id="IPR052168">
    <property type="entry name" value="Cytochrome_b561_oxidase"/>
</dbReference>
<dbReference type="GO" id="GO:0009055">
    <property type="term" value="F:electron transfer activity"/>
    <property type="evidence" value="ECO:0007669"/>
    <property type="project" value="InterPro"/>
</dbReference>
<comment type="cofactor">
    <cofactor evidence="1">
        <name>heme b</name>
        <dbReference type="ChEBI" id="CHEBI:60344"/>
    </cofactor>
</comment>
<comment type="caution">
    <text evidence="15">The sequence shown here is derived from an EMBL/GenBank/DDBJ whole genome shotgun (WGS) entry which is preliminary data.</text>
</comment>
<keyword evidence="3" id="KW-0813">Transport</keyword>
<dbReference type="SUPFAM" id="SSF81342">
    <property type="entry name" value="Transmembrane di-heme cytochromes"/>
    <property type="match status" value="1"/>
</dbReference>
<keyword evidence="7" id="KW-0479">Metal-binding</keyword>
<protein>
    <submittedName>
        <fullName evidence="15">Cytochrome b</fullName>
    </submittedName>
</protein>
<keyword evidence="8" id="KW-0249">Electron transport</keyword>
<evidence type="ECO:0000256" key="12">
    <source>
        <dbReference type="ARBA" id="ARBA00037975"/>
    </source>
</evidence>
<evidence type="ECO:0000256" key="7">
    <source>
        <dbReference type="ARBA" id="ARBA00022723"/>
    </source>
</evidence>
<evidence type="ECO:0000313" key="15">
    <source>
        <dbReference type="EMBL" id="RKJ95365.1"/>
    </source>
</evidence>
<evidence type="ECO:0000313" key="16">
    <source>
        <dbReference type="Proteomes" id="UP000216225"/>
    </source>
</evidence>
<evidence type="ECO:0000259" key="14">
    <source>
        <dbReference type="Pfam" id="PF01292"/>
    </source>
</evidence>
<feature type="transmembrane region" description="Helical" evidence="13">
    <location>
        <begin position="16"/>
        <end position="37"/>
    </location>
</feature>
<evidence type="ECO:0000256" key="3">
    <source>
        <dbReference type="ARBA" id="ARBA00022448"/>
    </source>
</evidence>
<evidence type="ECO:0000256" key="13">
    <source>
        <dbReference type="SAM" id="Phobius"/>
    </source>
</evidence>
<evidence type="ECO:0000256" key="1">
    <source>
        <dbReference type="ARBA" id="ARBA00001970"/>
    </source>
</evidence>
<organism evidence="15 16">
    <name type="scientific">Alicycliphilus denitrificans</name>
    <dbReference type="NCBI Taxonomy" id="179636"/>
    <lineage>
        <taxon>Bacteria</taxon>
        <taxon>Pseudomonadati</taxon>
        <taxon>Pseudomonadota</taxon>
        <taxon>Betaproteobacteria</taxon>
        <taxon>Burkholderiales</taxon>
        <taxon>Comamonadaceae</taxon>
        <taxon>Alicycliphilus</taxon>
    </lineage>
</organism>
<dbReference type="EMBL" id="NKDB02000003">
    <property type="protein sequence ID" value="RKJ95365.1"/>
    <property type="molecule type" value="Genomic_DNA"/>
</dbReference>
<dbReference type="InterPro" id="IPR016174">
    <property type="entry name" value="Di-haem_cyt_TM"/>
</dbReference>
<evidence type="ECO:0000256" key="8">
    <source>
        <dbReference type="ARBA" id="ARBA00022982"/>
    </source>
</evidence>